<protein>
    <recommendedName>
        <fullName evidence="6">Type II protein arginine methyltransferase</fullName>
    </recommendedName>
</protein>
<sequence>MTSSVSTDSLAFHIRRLIEASGPLTVARYMNEALNNPDLGYYRTREPFGAAGDFVTAPEISQMFGELLGAWFIDSWQRLGSPNPVFLVELGPGRGTLLADLWRAAAISVEFRAAVHFCLVETSPMLRDQQGKKLSTLDPRPKLSWYSTLEEVPDGT</sequence>
<keyword evidence="4" id="KW-0496">Mitochondrion</keyword>
<dbReference type="GO" id="GO:0032259">
    <property type="term" value="P:methylation"/>
    <property type="evidence" value="ECO:0007669"/>
    <property type="project" value="UniProtKB-KW"/>
</dbReference>
<dbReference type="Pfam" id="PF02636">
    <property type="entry name" value="Methyltransf_28"/>
    <property type="match status" value="1"/>
</dbReference>
<dbReference type="SUPFAM" id="SSF53335">
    <property type="entry name" value="S-adenosyl-L-methionine-dependent methyltransferases"/>
    <property type="match status" value="1"/>
</dbReference>
<keyword evidence="3" id="KW-0808">Transferase</keyword>
<reference evidence="5" key="1">
    <citation type="submission" date="2018-05" db="EMBL/GenBank/DDBJ databases">
        <authorList>
            <person name="Lanie J.A."/>
            <person name="Ng W.-L."/>
            <person name="Kazmierczak K.M."/>
            <person name="Andrzejewski T.M."/>
            <person name="Davidsen T.M."/>
            <person name="Wayne K.J."/>
            <person name="Tettelin H."/>
            <person name="Glass J.I."/>
            <person name="Rusch D."/>
            <person name="Podicherti R."/>
            <person name="Tsui H.-C.T."/>
            <person name="Winkler M.E."/>
        </authorList>
    </citation>
    <scope>NUCLEOTIDE SEQUENCE</scope>
</reference>
<dbReference type="GO" id="GO:0005739">
    <property type="term" value="C:mitochondrion"/>
    <property type="evidence" value="ECO:0007669"/>
    <property type="project" value="UniProtKB-SubCell"/>
</dbReference>
<keyword evidence="2" id="KW-0489">Methyltransferase</keyword>
<dbReference type="AlphaFoldDB" id="A0A383E596"/>
<evidence type="ECO:0000313" key="5">
    <source>
        <dbReference type="EMBL" id="SVE51545.1"/>
    </source>
</evidence>
<name>A0A383E596_9ZZZZ</name>
<evidence type="ECO:0000256" key="3">
    <source>
        <dbReference type="ARBA" id="ARBA00022679"/>
    </source>
</evidence>
<accession>A0A383E596</accession>
<dbReference type="PANTHER" id="PTHR12049:SF7">
    <property type="entry name" value="PROTEIN ARGININE METHYLTRANSFERASE NDUFAF7, MITOCHONDRIAL"/>
    <property type="match status" value="1"/>
</dbReference>
<dbReference type="InterPro" id="IPR029063">
    <property type="entry name" value="SAM-dependent_MTases_sf"/>
</dbReference>
<dbReference type="PANTHER" id="PTHR12049">
    <property type="entry name" value="PROTEIN ARGININE METHYLTRANSFERASE NDUFAF7, MITOCHONDRIAL"/>
    <property type="match status" value="1"/>
</dbReference>
<organism evidence="5">
    <name type="scientific">marine metagenome</name>
    <dbReference type="NCBI Taxonomy" id="408172"/>
    <lineage>
        <taxon>unclassified sequences</taxon>
        <taxon>metagenomes</taxon>
        <taxon>ecological metagenomes</taxon>
    </lineage>
</organism>
<evidence type="ECO:0000256" key="2">
    <source>
        <dbReference type="ARBA" id="ARBA00022603"/>
    </source>
</evidence>
<evidence type="ECO:0008006" key="6">
    <source>
        <dbReference type="Google" id="ProtNLM"/>
    </source>
</evidence>
<comment type="subcellular location">
    <subcellularLocation>
        <location evidence="1">Mitochondrion</location>
    </subcellularLocation>
</comment>
<feature type="non-terminal residue" evidence="5">
    <location>
        <position position="156"/>
    </location>
</feature>
<dbReference type="EMBL" id="UINC01222666">
    <property type="protein sequence ID" value="SVE51545.1"/>
    <property type="molecule type" value="Genomic_DNA"/>
</dbReference>
<gene>
    <name evidence="5" type="ORF">METZ01_LOCUS504399</name>
</gene>
<proteinExistence type="predicted"/>
<dbReference type="InterPro" id="IPR038375">
    <property type="entry name" value="NDUFAF7_sf"/>
</dbReference>
<evidence type="ECO:0000256" key="1">
    <source>
        <dbReference type="ARBA" id="ARBA00004173"/>
    </source>
</evidence>
<dbReference type="InterPro" id="IPR003788">
    <property type="entry name" value="NDUFAF7"/>
</dbReference>
<dbReference type="GO" id="GO:0035243">
    <property type="term" value="F:protein-arginine omega-N symmetric methyltransferase activity"/>
    <property type="evidence" value="ECO:0007669"/>
    <property type="project" value="TreeGrafter"/>
</dbReference>
<evidence type="ECO:0000256" key="4">
    <source>
        <dbReference type="ARBA" id="ARBA00023128"/>
    </source>
</evidence>
<dbReference type="Gene3D" id="3.40.50.12710">
    <property type="match status" value="1"/>
</dbReference>